<gene>
    <name evidence="7" type="ORF">VNO78_33746</name>
</gene>
<name>A0AAN9RLL8_PSOTE</name>
<proteinExistence type="inferred from homology"/>
<dbReference type="PROSITE" id="PS51471">
    <property type="entry name" value="FE2OG_OXY"/>
    <property type="match status" value="1"/>
</dbReference>
<evidence type="ECO:0000256" key="1">
    <source>
        <dbReference type="ARBA" id="ARBA00008056"/>
    </source>
</evidence>
<organism evidence="7 8">
    <name type="scientific">Psophocarpus tetragonolobus</name>
    <name type="common">Winged bean</name>
    <name type="synonym">Dolichos tetragonolobus</name>
    <dbReference type="NCBI Taxonomy" id="3891"/>
    <lineage>
        <taxon>Eukaryota</taxon>
        <taxon>Viridiplantae</taxon>
        <taxon>Streptophyta</taxon>
        <taxon>Embryophyta</taxon>
        <taxon>Tracheophyta</taxon>
        <taxon>Spermatophyta</taxon>
        <taxon>Magnoliopsida</taxon>
        <taxon>eudicotyledons</taxon>
        <taxon>Gunneridae</taxon>
        <taxon>Pentapetalae</taxon>
        <taxon>rosids</taxon>
        <taxon>fabids</taxon>
        <taxon>Fabales</taxon>
        <taxon>Fabaceae</taxon>
        <taxon>Papilionoideae</taxon>
        <taxon>50 kb inversion clade</taxon>
        <taxon>NPAAA clade</taxon>
        <taxon>indigoferoid/millettioid clade</taxon>
        <taxon>Phaseoleae</taxon>
        <taxon>Psophocarpus</taxon>
    </lineage>
</organism>
<feature type="domain" description="Fe2OG dioxygenase" evidence="6">
    <location>
        <begin position="193"/>
        <end position="294"/>
    </location>
</feature>
<dbReference type="InterPro" id="IPR044861">
    <property type="entry name" value="IPNS-like_FE2OG_OXY"/>
</dbReference>
<evidence type="ECO:0000256" key="5">
    <source>
        <dbReference type="RuleBase" id="RU003682"/>
    </source>
</evidence>
<evidence type="ECO:0000259" key="6">
    <source>
        <dbReference type="PROSITE" id="PS51471"/>
    </source>
</evidence>
<dbReference type="InterPro" id="IPR050295">
    <property type="entry name" value="Plant_2OG-oxidoreductases"/>
</dbReference>
<dbReference type="GO" id="GO:0046872">
    <property type="term" value="F:metal ion binding"/>
    <property type="evidence" value="ECO:0007669"/>
    <property type="project" value="UniProtKB-KW"/>
</dbReference>
<evidence type="ECO:0000313" key="8">
    <source>
        <dbReference type="Proteomes" id="UP001386955"/>
    </source>
</evidence>
<evidence type="ECO:0000313" key="7">
    <source>
        <dbReference type="EMBL" id="KAK7381215.1"/>
    </source>
</evidence>
<dbReference type="Pfam" id="PF14226">
    <property type="entry name" value="DIOX_N"/>
    <property type="match status" value="1"/>
</dbReference>
<keyword evidence="4 5" id="KW-0408">Iron</keyword>
<reference evidence="7 8" key="1">
    <citation type="submission" date="2024-01" db="EMBL/GenBank/DDBJ databases">
        <title>The genomes of 5 underutilized Papilionoideae crops provide insights into root nodulation and disease resistanc.</title>
        <authorList>
            <person name="Jiang F."/>
        </authorList>
    </citation>
    <scope>NUCLEOTIDE SEQUENCE [LARGE SCALE GENOMIC DNA]</scope>
    <source>
        <strain evidence="7">DUOXIRENSHENG_FW03</strain>
        <tissue evidence="7">Leaves</tissue>
    </source>
</reference>
<dbReference type="SUPFAM" id="SSF51197">
    <property type="entry name" value="Clavaminate synthase-like"/>
    <property type="match status" value="1"/>
</dbReference>
<dbReference type="InterPro" id="IPR005123">
    <property type="entry name" value="Oxoglu/Fe-dep_dioxygenase_dom"/>
</dbReference>
<dbReference type="Proteomes" id="UP001386955">
    <property type="component" value="Unassembled WGS sequence"/>
</dbReference>
<dbReference type="Gene3D" id="2.60.120.330">
    <property type="entry name" value="B-lactam Antibiotic, Isopenicillin N Synthase, Chain"/>
    <property type="match status" value="1"/>
</dbReference>
<dbReference type="AlphaFoldDB" id="A0AAN9RLL8"/>
<dbReference type="PANTHER" id="PTHR47991">
    <property type="entry name" value="OXOGLUTARATE/IRON-DEPENDENT DIOXYGENASE"/>
    <property type="match status" value="1"/>
</dbReference>
<keyword evidence="8" id="KW-1185">Reference proteome</keyword>
<comment type="similarity">
    <text evidence="1 5">Belongs to the iron/ascorbate-dependent oxidoreductase family.</text>
</comment>
<dbReference type="Pfam" id="PF03171">
    <property type="entry name" value="2OG-FeII_Oxy"/>
    <property type="match status" value="1"/>
</dbReference>
<evidence type="ECO:0000256" key="4">
    <source>
        <dbReference type="ARBA" id="ARBA00023004"/>
    </source>
</evidence>
<keyword evidence="2 5" id="KW-0479">Metal-binding</keyword>
<dbReference type="GO" id="GO:0016491">
    <property type="term" value="F:oxidoreductase activity"/>
    <property type="evidence" value="ECO:0007669"/>
    <property type="project" value="UniProtKB-KW"/>
</dbReference>
<accession>A0AAN9RLL8</accession>
<evidence type="ECO:0000256" key="3">
    <source>
        <dbReference type="ARBA" id="ARBA00022896"/>
    </source>
</evidence>
<sequence length="342" mass="38596">METMDQMLLSGWCNVLSSVPPSYVQLPEDRPVGKVFSSSSREIPMVDLGRHDRGDIIKQILKASKEYGFFQVTNHGVSKDLIDETLNILKEFHAMPSKEKVNECFKDPNRNCKIYTSRNNDKPYEILIWKDTLTHPCPPSGEYVEYWPQKPTKYREVVGKYTSELNKLALEILELLGEGLELDNGYFCGALSENPSISVNHYPPCPDPSLTLGVPIHKDPSIITILLQDEEVQQGLQVLKDGQWIGVEPIPHVFVVNIGLLLQIITNGRLVAAEHRVVTNSSRARTSVAYLMYPSSECIIEPAQAFINGSPSATYKPMSFGEFRAKYLLKGYKQIEEELHIN</sequence>
<keyword evidence="3" id="KW-0847">Vitamin C</keyword>
<evidence type="ECO:0000256" key="2">
    <source>
        <dbReference type="ARBA" id="ARBA00022723"/>
    </source>
</evidence>
<dbReference type="GO" id="GO:0031418">
    <property type="term" value="F:L-ascorbic acid binding"/>
    <property type="evidence" value="ECO:0007669"/>
    <property type="project" value="UniProtKB-KW"/>
</dbReference>
<protein>
    <recommendedName>
        <fullName evidence="6">Fe2OG dioxygenase domain-containing protein</fullName>
    </recommendedName>
</protein>
<dbReference type="InterPro" id="IPR027443">
    <property type="entry name" value="IPNS-like_sf"/>
</dbReference>
<dbReference type="InterPro" id="IPR026992">
    <property type="entry name" value="DIOX_N"/>
</dbReference>
<comment type="caution">
    <text evidence="7">The sequence shown here is derived from an EMBL/GenBank/DDBJ whole genome shotgun (WGS) entry which is preliminary data.</text>
</comment>
<keyword evidence="5" id="KW-0560">Oxidoreductase</keyword>
<dbReference type="EMBL" id="JAYMYS010000009">
    <property type="protein sequence ID" value="KAK7381215.1"/>
    <property type="molecule type" value="Genomic_DNA"/>
</dbReference>